<evidence type="ECO:0000313" key="2">
    <source>
        <dbReference type="Proteomes" id="UP001647509"/>
    </source>
</evidence>
<name>A0ACC5U6S7_9FLAO</name>
<sequence>MDSLTQAALGAAIGEVILGRKIGYKGAVIGAIIATIPDLDIVLLSFYSSVERISIHRGFSHSILFSLIGSILIAFILTKLKWTKQISYIRLLIFCWLALFTHMLLDAFTTYGTQLLLPFSNYRVSFDSVNIVDPFYTLPLLLGLILGLTYFRNKDSRTLYSKLGLAISSLYLLLTLGIKSYVNQKFDEVLTSQGIEYNSLLTVPVKIGSISWYGVAKTNNSLFIGRYNNLSQNPITLTEFPINDHLLNDIPAEISSTLKWFSQDFYTVVENNGKLRLYNMQCDMQGIRTYGNYKAPTAFYFEITPLLNGNYDLTTGMHEKQKQ</sequence>
<gene>
    <name evidence="1" type="ORF">KO493_04640</name>
</gene>
<evidence type="ECO:0000313" key="1">
    <source>
        <dbReference type="EMBL" id="MBU2949981.1"/>
    </source>
</evidence>
<comment type="caution">
    <text evidence="1">The sequence shown here is derived from an EMBL/GenBank/DDBJ whole genome shotgun (WGS) entry which is preliminary data.</text>
</comment>
<protein>
    <submittedName>
        <fullName evidence="1">Metal-dependent hydrolase</fullName>
    </submittedName>
</protein>
<reference evidence="1" key="1">
    <citation type="submission" date="2021-05" db="EMBL/GenBank/DDBJ databases">
        <title>Draft genomes of bacteria isolated from model marine particles.</title>
        <authorList>
            <person name="Datta M.S."/>
            <person name="Schwartzman J.A."/>
            <person name="Enke T.N."/>
            <person name="Saavedra J."/>
            <person name="Cermak N."/>
            <person name="Cordero O.X."/>
        </authorList>
    </citation>
    <scope>NUCLEOTIDE SEQUENCE</scope>
    <source>
        <strain evidence="1">I2M19</strain>
    </source>
</reference>
<keyword evidence="1" id="KW-0378">Hydrolase</keyword>
<accession>A0ACC5U6S7</accession>
<keyword evidence="2" id="KW-1185">Reference proteome</keyword>
<organism evidence="1 2">
    <name type="scientific">Pseudotamlana agarivorans</name>
    <dbReference type="NCBI Taxonomy" id="481183"/>
    <lineage>
        <taxon>Bacteria</taxon>
        <taxon>Pseudomonadati</taxon>
        <taxon>Bacteroidota</taxon>
        <taxon>Flavobacteriia</taxon>
        <taxon>Flavobacteriales</taxon>
        <taxon>Flavobacteriaceae</taxon>
        <taxon>Pseudotamlana</taxon>
    </lineage>
</organism>
<dbReference type="Proteomes" id="UP001647509">
    <property type="component" value="Unassembled WGS sequence"/>
</dbReference>
<dbReference type="EMBL" id="JAHKPD010000008">
    <property type="protein sequence ID" value="MBU2949981.1"/>
    <property type="molecule type" value="Genomic_DNA"/>
</dbReference>
<proteinExistence type="predicted"/>